<dbReference type="Proteomes" id="UP000790787">
    <property type="component" value="Chromosome 2"/>
</dbReference>
<dbReference type="RefSeq" id="XP_075088667.1">
    <property type="nucleotide sequence ID" value="XM_075232566.1"/>
</dbReference>
<reference evidence="1" key="1">
    <citation type="journal article" date="2014" name="Nat. Commun.">
        <title>The tobacco genome sequence and its comparison with those of tomato and potato.</title>
        <authorList>
            <person name="Sierro N."/>
            <person name="Battey J.N."/>
            <person name="Ouadi S."/>
            <person name="Bakaher N."/>
            <person name="Bovet L."/>
            <person name="Willig A."/>
            <person name="Goepfert S."/>
            <person name="Peitsch M.C."/>
            <person name="Ivanov N.V."/>
        </authorList>
    </citation>
    <scope>NUCLEOTIDE SEQUENCE [LARGE SCALE GENOMIC DNA]</scope>
</reference>
<reference evidence="2" key="2">
    <citation type="submission" date="2025-08" db="UniProtKB">
        <authorList>
            <consortium name="RefSeq"/>
        </authorList>
    </citation>
    <scope>IDENTIFICATION</scope>
    <source>
        <tissue evidence="2">Leaf</tissue>
    </source>
</reference>
<evidence type="ECO:0000313" key="1">
    <source>
        <dbReference type="Proteomes" id="UP000790787"/>
    </source>
</evidence>
<evidence type="ECO:0000313" key="2">
    <source>
        <dbReference type="RefSeq" id="XP_075088667.1"/>
    </source>
</evidence>
<sequence length="188" mass="20663">MLINLVQMVIVMEMQRKRKQLGDPVKWRLLQFIGLGNPRKAERSKRNSKSSSSSSFFVSPSPSPTFLSPATSPVGTPTSYISIPPSASISSPSESPSPSSSVFLNPTSSPVSPPTPAPHAPVDPPVLPRKWQPSHSQLPSTAPTPDQTNKRTSTSKRHIMFIVSGVAELLYLYSFQPFCMFIVEEVRW</sequence>
<keyword evidence="1" id="KW-1185">Reference proteome</keyword>
<name>A0AC58SUM3_TOBAC</name>
<gene>
    <name evidence="2" type="primary">LOC142170639</name>
</gene>
<organism evidence="1 2">
    <name type="scientific">Nicotiana tabacum</name>
    <name type="common">Common tobacco</name>
    <dbReference type="NCBI Taxonomy" id="4097"/>
    <lineage>
        <taxon>Eukaryota</taxon>
        <taxon>Viridiplantae</taxon>
        <taxon>Streptophyta</taxon>
        <taxon>Embryophyta</taxon>
        <taxon>Tracheophyta</taxon>
        <taxon>Spermatophyta</taxon>
        <taxon>Magnoliopsida</taxon>
        <taxon>eudicotyledons</taxon>
        <taxon>Gunneridae</taxon>
        <taxon>Pentapetalae</taxon>
        <taxon>asterids</taxon>
        <taxon>lamiids</taxon>
        <taxon>Solanales</taxon>
        <taxon>Solanaceae</taxon>
        <taxon>Nicotianoideae</taxon>
        <taxon>Nicotianeae</taxon>
        <taxon>Nicotiana</taxon>
    </lineage>
</organism>
<accession>A0AC58SUM3</accession>
<protein>
    <submittedName>
        <fullName evidence="2">Uncharacterized protein LOC142170639</fullName>
    </submittedName>
</protein>
<proteinExistence type="predicted"/>